<name>A0A9P0CN93_9CUCU</name>
<protein>
    <recommendedName>
        <fullName evidence="1">CHK kinase-like domain-containing protein</fullName>
    </recommendedName>
</protein>
<evidence type="ECO:0000313" key="2">
    <source>
        <dbReference type="EMBL" id="CAH1106467.1"/>
    </source>
</evidence>
<organism evidence="2 3">
    <name type="scientific">Psylliodes chrysocephalus</name>
    <dbReference type="NCBI Taxonomy" id="3402493"/>
    <lineage>
        <taxon>Eukaryota</taxon>
        <taxon>Metazoa</taxon>
        <taxon>Ecdysozoa</taxon>
        <taxon>Arthropoda</taxon>
        <taxon>Hexapoda</taxon>
        <taxon>Insecta</taxon>
        <taxon>Pterygota</taxon>
        <taxon>Neoptera</taxon>
        <taxon>Endopterygota</taxon>
        <taxon>Coleoptera</taxon>
        <taxon>Polyphaga</taxon>
        <taxon>Cucujiformia</taxon>
        <taxon>Chrysomeloidea</taxon>
        <taxon>Chrysomelidae</taxon>
        <taxon>Galerucinae</taxon>
        <taxon>Alticini</taxon>
        <taxon>Psylliodes</taxon>
    </lineage>
</organism>
<dbReference type="OrthoDB" id="191037at2759"/>
<dbReference type="Proteomes" id="UP001153636">
    <property type="component" value="Chromosome 2"/>
</dbReference>
<dbReference type="Gene3D" id="3.90.1200.10">
    <property type="match status" value="1"/>
</dbReference>
<evidence type="ECO:0000313" key="3">
    <source>
        <dbReference type="Proteomes" id="UP001153636"/>
    </source>
</evidence>
<dbReference type="PANTHER" id="PTHR11012:SF55">
    <property type="entry name" value="BHLH DOMAIN-CONTAINING PROTEIN"/>
    <property type="match status" value="1"/>
</dbReference>
<dbReference type="PANTHER" id="PTHR11012">
    <property type="entry name" value="PROTEIN KINASE-LIKE DOMAIN-CONTAINING"/>
    <property type="match status" value="1"/>
</dbReference>
<proteinExistence type="predicted"/>
<dbReference type="Pfam" id="PF02958">
    <property type="entry name" value="EcKL"/>
    <property type="match status" value="1"/>
</dbReference>
<dbReference type="InterPro" id="IPR015897">
    <property type="entry name" value="CHK_kinase-like"/>
</dbReference>
<dbReference type="InterPro" id="IPR004119">
    <property type="entry name" value="EcKL"/>
</dbReference>
<dbReference type="SUPFAM" id="SSF56112">
    <property type="entry name" value="Protein kinase-like (PK-like)"/>
    <property type="match status" value="1"/>
</dbReference>
<accession>A0A9P0CN93</accession>
<dbReference type="AlphaFoldDB" id="A0A9P0CN93"/>
<sequence>MESEKVREFLKETFKNKYKIIEPKISPLTKPGENFLSVMLKVDLKLKKDEESAEETLHAVAKCVKTSNAFASEIFPMAFRNEINFYKEVVPALHNFQRERGLDEIMDFFPEFYGARINKNGGDVVDDNVVLVLGNLNVQGYKNLDRYLGFDLEGAKLILKDLATLHATALALKFTKREEFEEKIKKYCQKAIPPPPHENENPYKQKLAVFFEILEDYEECRPYVKSLKNKFSKMREKLNEFFDLPPREPFATLVHCDVWVNNTMQITEDGKLTKNKLVDFQLFFYQSPATDVLFFLWTSVQTKILQNYFESLLEYYHNEFIECLRNLNCNTNLFTFEKFLEEMDFAAPSNFMDIMYMTTFVVFGKKYQNEFDVDTDNVLKEDVPIIARDKIAYMVYEYGRRGWI</sequence>
<reference evidence="2" key="1">
    <citation type="submission" date="2022-01" db="EMBL/GenBank/DDBJ databases">
        <authorList>
            <person name="King R."/>
        </authorList>
    </citation>
    <scope>NUCLEOTIDE SEQUENCE</scope>
</reference>
<dbReference type="SMART" id="SM00587">
    <property type="entry name" value="CHK"/>
    <property type="match status" value="1"/>
</dbReference>
<gene>
    <name evidence="2" type="ORF">PSYICH_LOCUS7679</name>
</gene>
<evidence type="ECO:0000259" key="1">
    <source>
        <dbReference type="SMART" id="SM00587"/>
    </source>
</evidence>
<dbReference type="InterPro" id="IPR011009">
    <property type="entry name" value="Kinase-like_dom_sf"/>
</dbReference>
<dbReference type="EMBL" id="OV651814">
    <property type="protein sequence ID" value="CAH1106467.1"/>
    <property type="molecule type" value="Genomic_DNA"/>
</dbReference>
<feature type="domain" description="CHK kinase-like" evidence="1">
    <location>
        <begin position="131"/>
        <end position="326"/>
    </location>
</feature>
<keyword evidence="3" id="KW-1185">Reference proteome</keyword>